<feature type="transmembrane region" description="Helical" evidence="1">
    <location>
        <begin position="41"/>
        <end position="60"/>
    </location>
</feature>
<sequence length="76" mass="8229">MSSNGSRTPEPPIDTLFFVGLLFLGGGAALLFFPGSLGDEFLWGMLALLIGVGILTARYFRRRAAFRSLLPPPNDD</sequence>
<keyword evidence="1" id="KW-1133">Transmembrane helix</keyword>
<accession>A0A9X1S2V8</accession>
<protein>
    <submittedName>
        <fullName evidence="2">Uncharacterized protein</fullName>
    </submittedName>
</protein>
<gene>
    <name evidence="2" type="ORF">KEC57_06545</name>
</gene>
<dbReference type="Proteomes" id="UP001139354">
    <property type="component" value="Unassembled WGS sequence"/>
</dbReference>
<keyword evidence="1" id="KW-0812">Transmembrane</keyword>
<evidence type="ECO:0000313" key="2">
    <source>
        <dbReference type="EMBL" id="MCC2031842.1"/>
    </source>
</evidence>
<organism evidence="2 3">
    <name type="scientific">Microbacterium allomyrinae</name>
    <dbReference type="NCBI Taxonomy" id="2830666"/>
    <lineage>
        <taxon>Bacteria</taxon>
        <taxon>Bacillati</taxon>
        <taxon>Actinomycetota</taxon>
        <taxon>Actinomycetes</taxon>
        <taxon>Micrococcales</taxon>
        <taxon>Microbacteriaceae</taxon>
        <taxon>Microbacterium</taxon>
    </lineage>
</organism>
<dbReference type="RefSeq" id="WP_229383774.1">
    <property type="nucleotide sequence ID" value="NZ_JAGTTN010000002.1"/>
</dbReference>
<comment type="caution">
    <text evidence="2">The sequence shown here is derived from an EMBL/GenBank/DDBJ whole genome shotgun (WGS) entry which is preliminary data.</text>
</comment>
<reference evidence="2" key="1">
    <citation type="submission" date="2021-04" db="EMBL/GenBank/DDBJ databases">
        <title>Microbacterium tenobrionis sp. nov. and Microbacterium allomyrinae sp. nov., isolated from larvae of Tenobrio molitor and Allomyrina dichotoma, respectively.</title>
        <authorList>
            <person name="Lee S.D."/>
        </authorList>
    </citation>
    <scope>NUCLEOTIDE SEQUENCE</scope>
    <source>
        <strain evidence="2">BWT-G7</strain>
    </source>
</reference>
<proteinExistence type="predicted"/>
<evidence type="ECO:0000256" key="1">
    <source>
        <dbReference type="SAM" id="Phobius"/>
    </source>
</evidence>
<name>A0A9X1S2V8_9MICO</name>
<dbReference type="AlphaFoldDB" id="A0A9X1S2V8"/>
<evidence type="ECO:0000313" key="3">
    <source>
        <dbReference type="Proteomes" id="UP001139354"/>
    </source>
</evidence>
<keyword evidence="3" id="KW-1185">Reference proteome</keyword>
<dbReference type="EMBL" id="JAGTTN010000002">
    <property type="protein sequence ID" value="MCC2031842.1"/>
    <property type="molecule type" value="Genomic_DNA"/>
</dbReference>
<feature type="transmembrane region" description="Helical" evidence="1">
    <location>
        <begin position="12"/>
        <end position="35"/>
    </location>
</feature>
<keyword evidence="1" id="KW-0472">Membrane</keyword>